<gene>
    <name evidence="2" type="ORF">GUJ93_ZPchr0012g19761</name>
</gene>
<dbReference type="Proteomes" id="UP000729402">
    <property type="component" value="Unassembled WGS sequence"/>
</dbReference>
<organism evidence="2 3">
    <name type="scientific">Zizania palustris</name>
    <name type="common">Northern wild rice</name>
    <dbReference type="NCBI Taxonomy" id="103762"/>
    <lineage>
        <taxon>Eukaryota</taxon>
        <taxon>Viridiplantae</taxon>
        <taxon>Streptophyta</taxon>
        <taxon>Embryophyta</taxon>
        <taxon>Tracheophyta</taxon>
        <taxon>Spermatophyta</taxon>
        <taxon>Magnoliopsida</taxon>
        <taxon>Liliopsida</taxon>
        <taxon>Poales</taxon>
        <taxon>Poaceae</taxon>
        <taxon>BOP clade</taxon>
        <taxon>Oryzoideae</taxon>
        <taxon>Oryzeae</taxon>
        <taxon>Zizaniinae</taxon>
        <taxon>Zizania</taxon>
    </lineage>
</organism>
<dbReference type="PROSITE" id="PS50222">
    <property type="entry name" value="EF_HAND_2"/>
    <property type="match status" value="1"/>
</dbReference>
<reference evidence="2" key="1">
    <citation type="journal article" date="2021" name="bioRxiv">
        <title>Whole Genome Assembly and Annotation of Northern Wild Rice, Zizania palustris L., Supports a Whole Genome Duplication in the Zizania Genus.</title>
        <authorList>
            <person name="Haas M."/>
            <person name="Kono T."/>
            <person name="Macchietto M."/>
            <person name="Millas R."/>
            <person name="McGilp L."/>
            <person name="Shao M."/>
            <person name="Duquette J."/>
            <person name="Hirsch C.N."/>
            <person name="Kimball J."/>
        </authorList>
    </citation>
    <scope>NUCLEOTIDE SEQUENCE</scope>
    <source>
        <tissue evidence="2">Fresh leaf tissue</tissue>
    </source>
</reference>
<reference evidence="2" key="2">
    <citation type="submission" date="2021-02" db="EMBL/GenBank/DDBJ databases">
        <authorList>
            <person name="Kimball J.A."/>
            <person name="Haas M.W."/>
            <person name="Macchietto M."/>
            <person name="Kono T."/>
            <person name="Duquette J."/>
            <person name="Shao M."/>
        </authorList>
    </citation>
    <scope>NUCLEOTIDE SEQUENCE</scope>
    <source>
        <tissue evidence="2">Fresh leaf tissue</tissue>
    </source>
</reference>
<evidence type="ECO:0000259" key="1">
    <source>
        <dbReference type="PROSITE" id="PS50222"/>
    </source>
</evidence>
<dbReference type="GO" id="GO:0005634">
    <property type="term" value="C:nucleus"/>
    <property type="evidence" value="ECO:0007669"/>
    <property type="project" value="TreeGrafter"/>
</dbReference>
<keyword evidence="3" id="KW-1185">Reference proteome</keyword>
<name>A0A8J5WQI8_ZIZPA</name>
<dbReference type="EMBL" id="JAAALK010000080">
    <property type="protein sequence ID" value="KAG8094531.1"/>
    <property type="molecule type" value="Genomic_DNA"/>
</dbReference>
<dbReference type="PANTHER" id="PTHR14304">
    <property type="entry name" value="CELL DIVISION CYCLE AND APOPTOSIS REGULATOR PROTEIN"/>
    <property type="match status" value="1"/>
</dbReference>
<protein>
    <recommendedName>
        <fullName evidence="1">EF-hand domain-containing protein</fullName>
    </recommendedName>
</protein>
<dbReference type="FunFam" id="1.10.238.10:FF:000157">
    <property type="entry name" value="ATP/GTP-binding protein family"/>
    <property type="match status" value="1"/>
</dbReference>
<evidence type="ECO:0000313" key="2">
    <source>
        <dbReference type="EMBL" id="KAG8094531.1"/>
    </source>
</evidence>
<proteinExistence type="predicted"/>
<dbReference type="GO" id="GO:0006355">
    <property type="term" value="P:regulation of DNA-templated transcription"/>
    <property type="evidence" value="ECO:0007669"/>
    <property type="project" value="InterPro"/>
</dbReference>
<dbReference type="InterPro" id="IPR002048">
    <property type="entry name" value="EF_hand_dom"/>
</dbReference>
<feature type="domain" description="EF-hand" evidence="1">
    <location>
        <begin position="1"/>
        <end position="29"/>
    </location>
</feature>
<accession>A0A8J5WQI8</accession>
<dbReference type="AlphaFoldDB" id="A0A8J5WQI8"/>
<dbReference type="GO" id="GO:0005509">
    <property type="term" value="F:calcium ion binding"/>
    <property type="evidence" value="ECO:0007669"/>
    <property type="project" value="InterPro"/>
</dbReference>
<comment type="caution">
    <text evidence="2">The sequence shown here is derived from an EMBL/GenBank/DDBJ whole genome shotgun (WGS) entry which is preliminary data.</text>
</comment>
<dbReference type="OrthoDB" id="21006at2759"/>
<sequence length="66" mass="7730">MAFRYFDQNRVGYLKVDDLRCILHNLGKFLSNRDVKDLVQIALVESNSARDNRIIYTKLVKKVDLS</sequence>
<evidence type="ECO:0000313" key="3">
    <source>
        <dbReference type="Proteomes" id="UP000729402"/>
    </source>
</evidence>
<dbReference type="InterPro" id="IPR025224">
    <property type="entry name" value="CCAR1/CCAR2"/>
</dbReference>
<dbReference type="PANTHER" id="PTHR14304:SF11">
    <property type="entry name" value="SAP DOMAIN-CONTAINING PROTEIN"/>
    <property type="match status" value="1"/>
</dbReference>